<evidence type="ECO:0000256" key="2">
    <source>
        <dbReference type="ARBA" id="ARBA00022840"/>
    </source>
</evidence>
<dbReference type="KEGG" id="amus:LMH87_010890"/>
<keyword evidence="7" id="KW-1185">Reference proteome</keyword>
<accession>A0A9W8UKK2</accession>
<sequence length="349" mass="37621">MEDVHFKSRTGREILKRVHLDIPAASLTMIHGTVGSGKSIFLQLLLGVIKPSKGNVSVLSKEISLAAQKPWIQNQTIRENVIGLSPVDEFLSKEIIYGCALGVDILEFPSGDQKMAGTDGCNLSGRQKQRLGLARSLYLDLSIIILDDVLSAFDTPTAAAIFSRLLGPDGILRRCGTTWTFFQKQRGADLLSLPENGAAPTASISNGDAAHFHGSEEGQAPVKSKTASPGSAVEKSRRNGNLSLYAYLFRSAGPIMLSAWIFSTAFASVGEKVPKIFVKISYSEAPDNDTYFAGFAVTAFASIIITAATALSYFALIVPNLSNELHWRLLELLSGLHCPRLLKPTLATL</sequence>
<dbReference type="Proteomes" id="UP001144673">
    <property type="component" value="Chromosome 4"/>
</dbReference>
<feature type="transmembrane region" description="Helical" evidence="4">
    <location>
        <begin position="244"/>
        <end position="270"/>
    </location>
</feature>
<feature type="region of interest" description="Disordered" evidence="3">
    <location>
        <begin position="215"/>
        <end position="235"/>
    </location>
</feature>
<keyword evidence="2" id="KW-0067">ATP-binding</keyword>
<dbReference type="GO" id="GO:0005524">
    <property type="term" value="F:ATP binding"/>
    <property type="evidence" value="ECO:0007669"/>
    <property type="project" value="UniProtKB-KW"/>
</dbReference>
<evidence type="ECO:0000256" key="1">
    <source>
        <dbReference type="ARBA" id="ARBA00022741"/>
    </source>
</evidence>
<comment type="caution">
    <text evidence="6">The sequence shown here is derived from an EMBL/GenBank/DDBJ whole genome shotgun (WGS) entry which is preliminary data.</text>
</comment>
<evidence type="ECO:0000256" key="4">
    <source>
        <dbReference type="SAM" id="Phobius"/>
    </source>
</evidence>
<keyword evidence="4" id="KW-0812">Transmembrane</keyword>
<dbReference type="InterPro" id="IPR003439">
    <property type="entry name" value="ABC_transporter-like_ATP-bd"/>
</dbReference>
<evidence type="ECO:0000313" key="6">
    <source>
        <dbReference type="EMBL" id="KAJ4150125.1"/>
    </source>
</evidence>
<organism evidence="6 7">
    <name type="scientific">Akanthomyces muscarius</name>
    <name type="common">Entomopathogenic fungus</name>
    <name type="synonym">Lecanicillium muscarium</name>
    <dbReference type="NCBI Taxonomy" id="2231603"/>
    <lineage>
        <taxon>Eukaryota</taxon>
        <taxon>Fungi</taxon>
        <taxon>Dikarya</taxon>
        <taxon>Ascomycota</taxon>
        <taxon>Pezizomycotina</taxon>
        <taxon>Sordariomycetes</taxon>
        <taxon>Hypocreomycetidae</taxon>
        <taxon>Hypocreales</taxon>
        <taxon>Cordycipitaceae</taxon>
        <taxon>Akanthomyces</taxon>
    </lineage>
</organism>
<dbReference type="GO" id="GO:0042626">
    <property type="term" value="F:ATPase-coupled transmembrane transporter activity"/>
    <property type="evidence" value="ECO:0007669"/>
    <property type="project" value="TreeGrafter"/>
</dbReference>
<feature type="domain" description="ABC transporter" evidence="5">
    <location>
        <begin position="4"/>
        <end position="248"/>
    </location>
</feature>
<dbReference type="RefSeq" id="XP_056051839.1">
    <property type="nucleotide sequence ID" value="XM_056199940.1"/>
</dbReference>
<dbReference type="SUPFAM" id="SSF52540">
    <property type="entry name" value="P-loop containing nucleoside triphosphate hydrolases"/>
    <property type="match status" value="1"/>
</dbReference>
<dbReference type="SMART" id="SM00382">
    <property type="entry name" value="AAA"/>
    <property type="match status" value="1"/>
</dbReference>
<feature type="transmembrane region" description="Helical" evidence="4">
    <location>
        <begin position="290"/>
        <end position="318"/>
    </location>
</feature>
<protein>
    <recommendedName>
        <fullName evidence="5">ABC transporter domain-containing protein</fullName>
    </recommendedName>
</protein>
<dbReference type="PANTHER" id="PTHR24223">
    <property type="entry name" value="ATP-BINDING CASSETTE SUB-FAMILY C"/>
    <property type="match status" value="1"/>
</dbReference>
<dbReference type="GO" id="GO:0016887">
    <property type="term" value="F:ATP hydrolysis activity"/>
    <property type="evidence" value="ECO:0007669"/>
    <property type="project" value="InterPro"/>
</dbReference>
<proteinExistence type="predicted"/>
<evidence type="ECO:0000313" key="7">
    <source>
        <dbReference type="Proteomes" id="UP001144673"/>
    </source>
</evidence>
<dbReference type="PANTHER" id="PTHR24223:SF399">
    <property type="entry name" value="ABC TRANSPORTER ATNG"/>
    <property type="match status" value="1"/>
</dbReference>
<name>A0A9W8UKK2_AKAMU</name>
<keyword evidence="4" id="KW-0472">Membrane</keyword>
<dbReference type="InterPro" id="IPR050173">
    <property type="entry name" value="ABC_transporter_C-like"/>
</dbReference>
<keyword evidence="4" id="KW-1133">Transmembrane helix</keyword>
<reference evidence="6" key="1">
    <citation type="journal article" date="2023" name="Access Microbiol">
        <title>De-novo genome assembly for Akanthomyces muscarius, a biocontrol agent of insect agricultural pests.</title>
        <authorList>
            <person name="Erdos Z."/>
            <person name="Studholme D.J."/>
            <person name="Raymond B."/>
            <person name="Sharma M."/>
        </authorList>
    </citation>
    <scope>NUCLEOTIDE SEQUENCE</scope>
    <source>
        <strain evidence="6">Ve6</strain>
    </source>
</reference>
<dbReference type="GeneID" id="80898049"/>
<dbReference type="Pfam" id="PF00005">
    <property type="entry name" value="ABC_tran"/>
    <property type="match status" value="1"/>
</dbReference>
<gene>
    <name evidence="6" type="ORF">LMH87_010890</name>
</gene>
<dbReference type="InterPro" id="IPR027417">
    <property type="entry name" value="P-loop_NTPase"/>
</dbReference>
<dbReference type="InterPro" id="IPR003593">
    <property type="entry name" value="AAA+_ATPase"/>
</dbReference>
<evidence type="ECO:0000256" key="3">
    <source>
        <dbReference type="SAM" id="MobiDB-lite"/>
    </source>
</evidence>
<dbReference type="GO" id="GO:0016020">
    <property type="term" value="C:membrane"/>
    <property type="evidence" value="ECO:0007669"/>
    <property type="project" value="TreeGrafter"/>
</dbReference>
<evidence type="ECO:0000259" key="5">
    <source>
        <dbReference type="PROSITE" id="PS50893"/>
    </source>
</evidence>
<keyword evidence="1" id="KW-0547">Nucleotide-binding</keyword>
<dbReference type="EMBL" id="JAJHUN010000009">
    <property type="protein sequence ID" value="KAJ4150125.1"/>
    <property type="molecule type" value="Genomic_DNA"/>
</dbReference>
<dbReference type="Gene3D" id="3.40.50.300">
    <property type="entry name" value="P-loop containing nucleotide triphosphate hydrolases"/>
    <property type="match status" value="1"/>
</dbReference>
<dbReference type="PROSITE" id="PS50893">
    <property type="entry name" value="ABC_TRANSPORTER_2"/>
    <property type="match status" value="1"/>
</dbReference>
<dbReference type="AlphaFoldDB" id="A0A9W8UKK2"/>